<organism evidence="9 10">
    <name type="scientific">Parabacteroides acidifaciens</name>
    <dbReference type="NCBI Taxonomy" id="2290935"/>
    <lineage>
        <taxon>Bacteria</taxon>
        <taxon>Pseudomonadati</taxon>
        <taxon>Bacteroidota</taxon>
        <taxon>Bacteroidia</taxon>
        <taxon>Bacteroidales</taxon>
        <taxon>Tannerellaceae</taxon>
        <taxon>Parabacteroides</taxon>
    </lineage>
</organism>
<comment type="similarity">
    <text evidence="2">Belongs to the SusD family.</text>
</comment>
<dbReference type="EMBL" id="QREV01000002">
    <property type="protein sequence ID" value="RDU51054.1"/>
    <property type="molecule type" value="Genomic_DNA"/>
</dbReference>
<feature type="domain" description="SusD-like N-terminal" evidence="7">
    <location>
        <begin position="83"/>
        <end position="217"/>
    </location>
</feature>
<evidence type="ECO:0000256" key="2">
    <source>
        <dbReference type="ARBA" id="ARBA00006275"/>
    </source>
</evidence>
<keyword evidence="5" id="KW-0998">Cell outer membrane</keyword>
<keyword evidence="3" id="KW-0732">Signal</keyword>
<dbReference type="Gene3D" id="1.25.40.390">
    <property type="match status" value="1"/>
</dbReference>
<dbReference type="EMBL" id="JACRTI010000002">
    <property type="protein sequence ID" value="MBC8600402.1"/>
    <property type="molecule type" value="Genomic_DNA"/>
</dbReference>
<evidence type="ECO:0000259" key="7">
    <source>
        <dbReference type="Pfam" id="PF14322"/>
    </source>
</evidence>
<keyword evidence="4" id="KW-0472">Membrane</keyword>
<accession>A0A3D8HJ90</accession>
<gene>
    <name evidence="9" type="ORF">DWU89_01565</name>
    <name evidence="8" type="ORF">H8784_01550</name>
</gene>
<comment type="subcellular location">
    <subcellularLocation>
        <location evidence="1">Cell outer membrane</location>
    </subcellularLocation>
</comment>
<dbReference type="InterPro" id="IPR012944">
    <property type="entry name" value="SusD_RagB_dom"/>
</dbReference>
<dbReference type="AlphaFoldDB" id="A0A3D8HJ90"/>
<evidence type="ECO:0000259" key="6">
    <source>
        <dbReference type="Pfam" id="PF07980"/>
    </source>
</evidence>
<evidence type="ECO:0000313" key="11">
    <source>
        <dbReference type="Proteomes" id="UP000629596"/>
    </source>
</evidence>
<evidence type="ECO:0000313" key="9">
    <source>
        <dbReference type="EMBL" id="RDU51054.1"/>
    </source>
</evidence>
<dbReference type="Pfam" id="PF07980">
    <property type="entry name" value="SusD_RagB"/>
    <property type="match status" value="1"/>
</dbReference>
<evidence type="ECO:0000256" key="5">
    <source>
        <dbReference type="ARBA" id="ARBA00023237"/>
    </source>
</evidence>
<evidence type="ECO:0000313" key="8">
    <source>
        <dbReference type="EMBL" id="MBC8600402.1"/>
    </source>
</evidence>
<dbReference type="Proteomes" id="UP000256321">
    <property type="component" value="Unassembled WGS sequence"/>
</dbReference>
<dbReference type="GO" id="GO:0009279">
    <property type="term" value="C:cell outer membrane"/>
    <property type="evidence" value="ECO:0007669"/>
    <property type="project" value="UniProtKB-SubCell"/>
</dbReference>
<proteinExistence type="inferred from homology"/>
<evidence type="ECO:0000313" key="10">
    <source>
        <dbReference type="Proteomes" id="UP000256321"/>
    </source>
</evidence>
<dbReference type="InterPro" id="IPR033985">
    <property type="entry name" value="SusD-like_N"/>
</dbReference>
<reference evidence="9 10" key="1">
    <citation type="submission" date="2018-07" db="EMBL/GenBank/DDBJ databases">
        <title>Parabacteroides acidifaciens nov. sp., isolated from human feces.</title>
        <authorList>
            <person name="Wang Y.J."/>
        </authorList>
    </citation>
    <scope>NUCLEOTIDE SEQUENCE [LARGE SCALE GENOMIC DNA]</scope>
    <source>
        <strain evidence="9 10">426-9</strain>
    </source>
</reference>
<dbReference type="CDD" id="cd08977">
    <property type="entry name" value="SusD"/>
    <property type="match status" value="1"/>
</dbReference>
<comment type="caution">
    <text evidence="9">The sequence shown here is derived from an EMBL/GenBank/DDBJ whole genome shotgun (WGS) entry which is preliminary data.</text>
</comment>
<reference evidence="8 11" key="2">
    <citation type="submission" date="2020-08" db="EMBL/GenBank/DDBJ databases">
        <title>Genome public.</title>
        <authorList>
            <person name="Liu C."/>
            <person name="Sun Q."/>
        </authorList>
    </citation>
    <scope>NUCLEOTIDE SEQUENCE [LARGE SCALE GENOMIC DNA]</scope>
    <source>
        <strain evidence="8 11">426_9</strain>
    </source>
</reference>
<dbReference type="InterPro" id="IPR011990">
    <property type="entry name" value="TPR-like_helical_dom_sf"/>
</dbReference>
<dbReference type="SUPFAM" id="SSF48452">
    <property type="entry name" value="TPR-like"/>
    <property type="match status" value="1"/>
</dbReference>
<name>A0A3D8HJ90_9BACT</name>
<protein>
    <submittedName>
        <fullName evidence="9">RagB/SusD family nutrient uptake outer membrane protein</fullName>
    </submittedName>
</protein>
<sequence length="594" mass="68265">MGILTISCSDDALVLKPLGEYSETDVWKDPALSELFINGIYDAMDIPYAKYMQMCFVDEGHRRDNSDVMNFNNCVLNPDNIPGWTKGEGHPRMIWDQLYAIVRKCNISLTGIDKLPDDNTLIDGKTKKERLKGEAYFLRAWTYLYLTNLYGGVPIVDKVYQLGDDYNIARSSYEDCIKFISEDCDKAAELLPLTHSGSNNGRATKGAALALKSRILLYAASDLHNSFNFENYEKPEYLKYTTGSQNSRWKAAKDAAKAVIDMHLYDLFKANPSPTDSIAQNITDLFLAPKATEEDIFIRYFTSRLVPYNNNILNNNTPNGYHGGGNNCPIGEIVDEYEMRSGIPFSWDNPEHAKTPYKDRDPRFYASILYEGAKWRTRTADVISIEPNGIISIGNKEIWNTEKNEMQLWYGPDGRNSTVSAFEGGYTGYYLRKFLDPSMDGQYQDIAQDTPWRHIRYAEILLNYAEACIELGEYDEAKIYLNKIRKRAGMPDITATGVELRECCRHERRVELAFEDHRMWDVRRWAIGPQAYKPVHGVTIIYKMDQETHVTDEIPTITPYEFEKRAWLDKAYFFPIPRTEMNRNSLLIQNPGYE</sequence>
<dbReference type="Pfam" id="PF14322">
    <property type="entry name" value="SusD-like_3"/>
    <property type="match status" value="1"/>
</dbReference>
<keyword evidence="11" id="KW-1185">Reference proteome</keyword>
<dbReference type="Proteomes" id="UP000629596">
    <property type="component" value="Unassembled WGS sequence"/>
</dbReference>
<evidence type="ECO:0000256" key="3">
    <source>
        <dbReference type="ARBA" id="ARBA00022729"/>
    </source>
</evidence>
<feature type="domain" description="RagB/SusD" evidence="6">
    <location>
        <begin position="308"/>
        <end position="593"/>
    </location>
</feature>
<evidence type="ECO:0000256" key="1">
    <source>
        <dbReference type="ARBA" id="ARBA00004442"/>
    </source>
</evidence>
<evidence type="ECO:0000256" key="4">
    <source>
        <dbReference type="ARBA" id="ARBA00023136"/>
    </source>
</evidence>